<protein>
    <recommendedName>
        <fullName evidence="6">BZIP domain-containing protein</fullName>
    </recommendedName>
</protein>
<dbReference type="InterPro" id="IPR004827">
    <property type="entry name" value="bZIP"/>
</dbReference>
<dbReference type="InterPro" id="IPR051027">
    <property type="entry name" value="bZIP_transcription_factors"/>
</dbReference>
<feature type="compositionally biased region" description="Polar residues" evidence="5">
    <location>
        <begin position="1"/>
        <end position="23"/>
    </location>
</feature>
<dbReference type="CDD" id="cd14687">
    <property type="entry name" value="bZIP_ATF2"/>
    <property type="match status" value="1"/>
</dbReference>
<dbReference type="Pfam" id="PF00170">
    <property type="entry name" value="bZIP_1"/>
    <property type="match status" value="1"/>
</dbReference>
<organism evidence="7 8">
    <name type="scientific">Stachybotrys chartarum (strain CBS 109288 / IBT 7711)</name>
    <name type="common">Toxic black mold</name>
    <name type="synonym">Stilbospora chartarum</name>
    <dbReference type="NCBI Taxonomy" id="1280523"/>
    <lineage>
        <taxon>Eukaryota</taxon>
        <taxon>Fungi</taxon>
        <taxon>Dikarya</taxon>
        <taxon>Ascomycota</taxon>
        <taxon>Pezizomycotina</taxon>
        <taxon>Sordariomycetes</taxon>
        <taxon>Hypocreomycetidae</taxon>
        <taxon>Hypocreales</taxon>
        <taxon>Stachybotryaceae</taxon>
        <taxon>Stachybotrys</taxon>
    </lineage>
</organism>
<keyword evidence="4" id="KW-0539">Nucleus</keyword>
<dbReference type="Proteomes" id="UP000028045">
    <property type="component" value="Unassembled WGS sequence"/>
</dbReference>
<evidence type="ECO:0000256" key="4">
    <source>
        <dbReference type="ARBA" id="ARBA00023242"/>
    </source>
</evidence>
<feature type="domain" description="BZIP" evidence="6">
    <location>
        <begin position="51"/>
        <end position="114"/>
    </location>
</feature>
<name>A0A084B520_STACB</name>
<reference evidence="7 8" key="1">
    <citation type="journal article" date="2014" name="BMC Genomics">
        <title>Comparative genome sequencing reveals chemotype-specific gene clusters in the toxigenic black mold Stachybotrys.</title>
        <authorList>
            <person name="Semeiks J."/>
            <person name="Borek D."/>
            <person name="Otwinowski Z."/>
            <person name="Grishin N.V."/>
        </authorList>
    </citation>
    <scope>NUCLEOTIDE SEQUENCE [LARGE SCALE GENOMIC DNA]</scope>
    <source>
        <strain evidence="8">CBS 109288 / IBT 7711</strain>
    </source>
</reference>
<sequence>MRSSKTPPQPTDSSSIPTSTKRSPPSIPAEKIHHKERKSQKQQQPIKHNKGTRRITFLERNRQAASKCRQKKKEQMHKLEETNYDLEMRHSDLQKEYDRLLADVIELKNLLISHACCNDANIDSWIEGEARKILQKSLGRVSI</sequence>
<evidence type="ECO:0000313" key="7">
    <source>
        <dbReference type="EMBL" id="KEY72649.1"/>
    </source>
</evidence>
<dbReference type="OrthoDB" id="295274at2759"/>
<evidence type="ECO:0000256" key="2">
    <source>
        <dbReference type="ARBA" id="ARBA00023015"/>
    </source>
</evidence>
<feature type="region of interest" description="Disordered" evidence="5">
    <location>
        <begin position="1"/>
        <end position="76"/>
    </location>
</feature>
<evidence type="ECO:0000313" key="8">
    <source>
        <dbReference type="Proteomes" id="UP000028045"/>
    </source>
</evidence>
<dbReference type="InterPro" id="IPR046347">
    <property type="entry name" value="bZIP_sf"/>
</dbReference>
<comment type="subcellular location">
    <subcellularLocation>
        <location evidence="1">Nucleus</location>
    </subcellularLocation>
</comment>
<gene>
    <name evidence="7" type="ORF">S7711_09762</name>
</gene>
<evidence type="ECO:0000259" key="6">
    <source>
        <dbReference type="PROSITE" id="PS50217"/>
    </source>
</evidence>
<accession>A0A084B520</accession>
<evidence type="ECO:0000256" key="1">
    <source>
        <dbReference type="ARBA" id="ARBA00004123"/>
    </source>
</evidence>
<dbReference type="GO" id="GO:0003700">
    <property type="term" value="F:DNA-binding transcription factor activity"/>
    <property type="evidence" value="ECO:0007669"/>
    <property type="project" value="InterPro"/>
</dbReference>
<dbReference type="AlphaFoldDB" id="A0A084B520"/>
<keyword evidence="8" id="KW-1185">Reference proteome</keyword>
<dbReference type="HOGENOM" id="CLU_1807490_0_0_1"/>
<dbReference type="SUPFAM" id="SSF57959">
    <property type="entry name" value="Leucine zipper domain"/>
    <property type="match status" value="1"/>
</dbReference>
<evidence type="ECO:0000256" key="5">
    <source>
        <dbReference type="SAM" id="MobiDB-lite"/>
    </source>
</evidence>
<dbReference type="EMBL" id="KL648051">
    <property type="protein sequence ID" value="KEY72649.1"/>
    <property type="molecule type" value="Genomic_DNA"/>
</dbReference>
<keyword evidence="3" id="KW-0804">Transcription</keyword>
<evidence type="ECO:0000256" key="3">
    <source>
        <dbReference type="ARBA" id="ARBA00023163"/>
    </source>
</evidence>
<keyword evidence="2" id="KW-0805">Transcription regulation</keyword>
<dbReference type="PANTHER" id="PTHR19304">
    <property type="entry name" value="CYCLIC-AMP RESPONSE ELEMENT BINDING PROTEIN"/>
    <property type="match status" value="1"/>
</dbReference>
<dbReference type="Gene3D" id="1.20.5.170">
    <property type="match status" value="1"/>
</dbReference>
<dbReference type="GO" id="GO:0005634">
    <property type="term" value="C:nucleus"/>
    <property type="evidence" value="ECO:0007669"/>
    <property type="project" value="UniProtKB-SubCell"/>
</dbReference>
<dbReference type="PROSITE" id="PS50217">
    <property type="entry name" value="BZIP"/>
    <property type="match status" value="1"/>
</dbReference>
<proteinExistence type="predicted"/>
<dbReference type="SMART" id="SM00338">
    <property type="entry name" value="BRLZ"/>
    <property type="match status" value="1"/>
</dbReference>